<evidence type="ECO:0000256" key="1">
    <source>
        <dbReference type="ARBA" id="ARBA00004514"/>
    </source>
</evidence>
<evidence type="ECO:0000256" key="2">
    <source>
        <dbReference type="ARBA" id="ARBA00022490"/>
    </source>
</evidence>
<name>A0A5J5CFP7_9PERO</name>
<evidence type="ECO:0000256" key="3">
    <source>
        <dbReference type="SAM" id="MobiDB-lite"/>
    </source>
</evidence>
<evidence type="ECO:0000313" key="5">
    <source>
        <dbReference type="EMBL" id="KAA8580468.1"/>
    </source>
</evidence>
<feature type="domain" description="FIIND" evidence="4">
    <location>
        <begin position="78"/>
        <end position="187"/>
    </location>
</feature>
<dbReference type="Pfam" id="PF13553">
    <property type="entry name" value="FIIND"/>
    <property type="match status" value="1"/>
</dbReference>
<feature type="compositionally biased region" description="Basic and acidic residues" evidence="3">
    <location>
        <begin position="51"/>
        <end position="67"/>
    </location>
</feature>
<gene>
    <name evidence="5" type="ORF">FQN60_013426</name>
</gene>
<keyword evidence="2" id="KW-0963">Cytoplasm</keyword>
<comment type="subcellular location">
    <subcellularLocation>
        <location evidence="1">Cytoplasm</location>
        <location evidence="1">Cytosol</location>
    </subcellularLocation>
</comment>
<dbReference type="Proteomes" id="UP000327493">
    <property type="component" value="Chromosome 22"/>
</dbReference>
<accession>A0A5J5CFP7</accession>
<keyword evidence="6" id="KW-1185">Reference proteome</keyword>
<protein>
    <recommendedName>
        <fullName evidence="4">FIIND domain-containing protein</fullName>
    </recommendedName>
</protein>
<evidence type="ECO:0000259" key="4">
    <source>
        <dbReference type="PROSITE" id="PS51830"/>
    </source>
</evidence>
<dbReference type="EMBL" id="VOFY01000022">
    <property type="protein sequence ID" value="KAA8580468.1"/>
    <property type="molecule type" value="Genomic_DNA"/>
</dbReference>
<feature type="region of interest" description="Disordered" evidence="3">
    <location>
        <begin position="1"/>
        <end position="67"/>
    </location>
</feature>
<organism evidence="5 6">
    <name type="scientific">Etheostoma spectabile</name>
    <name type="common">orangethroat darter</name>
    <dbReference type="NCBI Taxonomy" id="54343"/>
    <lineage>
        <taxon>Eukaryota</taxon>
        <taxon>Metazoa</taxon>
        <taxon>Chordata</taxon>
        <taxon>Craniata</taxon>
        <taxon>Vertebrata</taxon>
        <taxon>Euteleostomi</taxon>
        <taxon>Actinopterygii</taxon>
        <taxon>Neopterygii</taxon>
        <taxon>Teleostei</taxon>
        <taxon>Neoteleostei</taxon>
        <taxon>Acanthomorphata</taxon>
        <taxon>Eupercaria</taxon>
        <taxon>Perciformes</taxon>
        <taxon>Percoidei</taxon>
        <taxon>Percidae</taxon>
        <taxon>Etheostomatinae</taxon>
        <taxon>Etheostoma</taxon>
    </lineage>
</organism>
<comment type="caution">
    <text evidence="5">The sequence shown here is derived from an EMBL/GenBank/DDBJ whole genome shotgun (WGS) entry which is preliminary data.</text>
</comment>
<dbReference type="PROSITE" id="PS51830">
    <property type="entry name" value="FIIND"/>
    <property type="match status" value="1"/>
</dbReference>
<dbReference type="InterPro" id="IPR025307">
    <property type="entry name" value="FIIND_dom"/>
</dbReference>
<proteinExistence type="predicted"/>
<dbReference type="GO" id="GO:0005829">
    <property type="term" value="C:cytosol"/>
    <property type="evidence" value="ECO:0007669"/>
    <property type="project" value="UniProtKB-SubCell"/>
</dbReference>
<feature type="compositionally biased region" description="Polar residues" evidence="3">
    <location>
        <begin position="31"/>
        <end position="49"/>
    </location>
</feature>
<reference evidence="5 6" key="1">
    <citation type="submission" date="2019-08" db="EMBL/GenBank/DDBJ databases">
        <title>A chromosome-level genome assembly, high-density linkage maps, and genome scans reveal the genomic architecture of hybrid incompatibilities underlying speciation via character displacement in darters (Percidae: Etheostominae).</title>
        <authorList>
            <person name="Moran R.L."/>
            <person name="Catchen J.M."/>
            <person name="Fuller R.C."/>
        </authorList>
    </citation>
    <scope>NUCLEOTIDE SEQUENCE [LARGE SCALE GENOMIC DNA]</scope>
    <source>
        <strain evidence="5">EspeVRDwgs_2016</strain>
        <tissue evidence="5">Muscle</tissue>
    </source>
</reference>
<sequence length="187" mass="21163">MKKCLHRERKRSDASEEEQPSRSRTRAGLQAANQSSSKQNPSTSKTNPDVSEDRREDQLSPDPERLKQQYHVCREALDKNIMFHFTAELLTESGETSYRFKCPGPGIFQCALTGLVFVTTQEAELLYNTVQWDESLLQSAGRMAAGPLFDINVHRMEHSVSSTFHTVKQRMRCSLMACCLSSTSRDG</sequence>
<evidence type="ECO:0000313" key="6">
    <source>
        <dbReference type="Proteomes" id="UP000327493"/>
    </source>
</evidence>
<dbReference type="AlphaFoldDB" id="A0A5J5CFP7"/>